<evidence type="ECO:0000256" key="1">
    <source>
        <dbReference type="ARBA" id="ARBA00004123"/>
    </source>
</evidence>
<name>A0A4Y7PJ30_9AGAM</name>
<keyword evidence="4" id="KW-0862">Zinc</keyword>
<dbReference type="PANTHER" id="PTHR46481">
    <property type="entry name" value="ZINC FINGER BED DOMAIN-CONTAINING PROTEIN 4"/>
    <property type="match status" value="1"/>
</dbReference>
<proteinExistence type="predicted"/>
<evidence type="ECO:0000313" key="6">
    <source>
        <dbReference type="EMBL" id="TDL14852.1"/>
    </source>
</evidence>
<dbReference type="OrthoDB" id="2740733at2759"/>
<evidence type="ECO:0000256" key="3">
    <source>
        <dbReference type="ARBA" id="ARBA00022771"/>
    </source>
</evidence>
<reference evidence="6 7" key="1">
    <citation type="submission" date="2018-06" db="EMBL/GenBank/DDBJ databases">
        <title>A transcriptomic atlas of mushroom development highlights an independent origin of complex multicellularity.</title>
        <authorList>
            <consortium name="DOE Joint Genome Institute"/>
            <person name="Krizsan K."/>
            <person name="Almasi E."/>
            <person name="Merenyi Z."/>
            <person name="Sahu N."/>
            <person name="Viragh M."/>
            <person name="Koszo T."/>
            <person name="Mondo S."/>
            <person name="Kiss B."/>
            <person name="Balint B."/>
            <person name="Kues U."/>
            <person name="Barry K."/>
            <person name="Hegedus J.C."/>
            <person name="Henrissat B."/>
            <person name="Johnson J."/>
            <person name="Lipzen A."/>
            <person name="Ohm R."/>
            <person name="Nagy I."/>
            <person name="Pangilinan J."/>
            <person name="Yan J."/>
            <person name="Xiong Y."/>
            <person name="Grigoriev I.V."/>
            <person name="Hibbett D.S."/>
            <person name="Nagy L.G."/>
        </authorList>
    </citation>
    <scope>NUCLEOTIDE SEQUENCE [LARGE SCALE GENOMIC DNA]</scope>
    <source>
        <strain evidence="6 7">SZMC22713</strain>
    </source>
</reference>
<feature type="non-terminal residue" evidence="6">
    <location>
        <position position="1"/>
    </location>
</feature>
<dbReference type="GO" id="GO:0005634">
    <property type="term" value="C:nucleus"/>
    <property type="evidence" value="ECO:0007669"/>
    <property type="project" value="UniProtKB-SubCell"/>
</dbReference>
<dbReference type="SUPFAM" id="SSF140996">
    <property type="entry name" value="Hermes dimerisation domain"/>
    <property type="match status" value="1"/>
</dbReference>
<protein>
    <recommendedName>
        <fullName evidence="8">DUF659 domain-containing protein</fullName>
    </recommendedName>
</protein>
<dbReference type="Proteomes" id="UP000294933">
    <property type="component" value="Unassembled WGS sequence"/>
</dbReference>
<keyword evidence="3" id="KW-0863">Zinc-finger</keyword>
<accession>A0A4Y7PJ30</accession>
<feature type="non-terminal residue" evidence="6">
    <location>
        <position position="178"/>
    </location>
</feature>
<sequence>SKVYDHYIMPPTIGTVDGEIHYFFRCKDKPDVVLSRVRHEDSTSNLNKHARVCSPPAPSSQTKIRDFAHGTNYEKSKFRFLITIWVARRHRPYAIVEDPELIQLFQMLYLKVEIPSRMTVSRDVREVYEITKQSIVQMLAVRSCAYCGFLHLCIDGWTSPNVISFLGITVHRVTEGKM</sequence>
<dbReference type="EMBL" id="ML170303">
    <property type="protein sequence ID" value="TDL14852.1"/>
    <property type="molecule type" value="Genomic_DNA"/>
</dbReference>
<dbReference type="GO" id="GO:0008270">
    <property type="term" value="F:zinc ion binding"/>
    <property type="evidence" value="ECO:0007669"/>
    <property type="project" value="UniProtKB-KW"/>
</dbReference>
<dbReference type="InterPro" id="IPR052035">
    <property type="entry name" value="ZnF_BED_domain_contain"/>
</dbReference>
<dbReference type="VEuPathDB" id="FungiDB:BD410DRAFT_699758"/>
<dbReference type="AlphaFoldDB" id="A0A4Y7PJ30"/>
<evidence type="ECO:0000256" key="5">
    <source>
        <dbReference type="ARBA" id="ARBA00023242"/>
    </source>
</evidence>
<keyword evidence="2" id="KW-0479">Metal-binding</keyword>
<gene>
    <name evidence="6" type="ORF">BD410DRAFT_699758</name>
</gene>
<organism evidence="6 7">
    <name type="scientific">Rickenella mellea</name>
    <dbReference type="NCBI Taxonomy" id="50990"/>
    <lineage>
        <taxon>Eukaryota</taxon>
        <taxon>Fungi</taxon>
        <taxon>Dikarya</taxon>
        <taxon>Basidiomycota</taxon>
        <taxon>Agaricomycotina</taxon>
        <taxon>Agaricomycetes</taxon>
        <taxon>Hymenochaetales</taxon>
        <taxon>Rickenellaceae</taxon>
        <taxon>Rickenella</taxon>
    </lineage>
</organism>
<keyword evidence="5" id="KW-0539">Nucleus</keyword>
<evidence type="ECO:0000313" key="7">
    <source>
        <dbReference type="Proteomes" id="UP000294933"/>
    </source>
</evidence>
<dbReference type="PANTHER" id="PTHR46481:SF10">
    <property type="entry name" value="ZINC FINGER BED DOMAIN-CONTAINING PROTEIN 39"/>
    <property type="match status" value="1"/>
</dbReference>
<comment type="subcellular location">
    <subcellularLocation>
        <location evidence="1">Nucleus</location>
    </subcellularLocation>
</comment>
<evidence type="ECO:0000256" key="4">
    <source>
        <dbReference type="ARBA" id="ARBA00022833"/>
    </source>
</evidence>
<evidence type="ECO:0000256" key="2">
    <source>
        <dbReference type="ARBA" id="ARBA00022723"/>
    </source>
</evidence>
<keyword evidence="7" id="KW-1185">Reference proteome</keyword>
<evidence type="ECO:0008006" key="8">
    <source>
        <dbReference type="Google" id="ProtNLM"/>
    </source>
</evidence>